<feature type="domain" description="CCHC-type" evidence="1">
    <location>
        <begin position="194"/>
        <end position="209"/>
    </location>
</feature>
<accession>A0ABD3XPN7</accession>
<name>A0ABD3XPN7_SINWO</name>
<gene>
    <name evidence="2" type="ORF">ACJMK2_000558</name>
</gene>
<evidence type="ECO:0000259" key="1">
    <source>
        <dbReference type="SMART" id="SM00343"/>
    </source>
</evidence>
<reference evidence="2 3" key="1">
    <citation type="submission" date="2024-11" db="EMBL/GenBank/DDBJ databases">
        <title>Chromosome-level genome assembly of the freshwater bivalve Anodonta woodiana.</title>
        <authorList>
            <person name="Chen X."/>
        </authorList>
    </citation>
    <scope>NUCLEOTIDE SEQUENCE [LARGE SCALE GENOMIC DNA]</scope>
    <source>
        <strain evidence="2">MN2024</strain>
        <tissue evidence="2">Gills</tissue>
    </source>
</reference>
<sequence>MTSGKLPVPFPMEVKGNQRDNWAFFESQWDNYEIATGLDKKEDNIRAATLLNVMGRECYRIFQHLDIPDGDRKKVSTILKALKEHFIPKTNVIYERYVFNTSDQLQHEGVDVYVTRLRGLSNSLLGTRDSGAMSRMLREPDLTLEKALYMCRASEIADSQMRKLSSTEEVNYASKKKVKHETKKRTSEMEEQSNCRYCGGTHAKRECPAYGKVCSKCKKKNHFAKVCLQSSTPKVSIVEETDSNSDESIYTLNALTDKQWFVNVTMSMPNTPNNKSIKCQIDTGASCNVISTSVLSRIAKQKKPRMVPTKTKLKLYDGSTLLPVGKCVIKCTVGRVKKTWNFRLWRLPAKMLQHYCQQQLA</sequence>
<organism evidence="2 3">
    <name type="scientific">Sinanodonta woodiana</name>
    <name type="common">Chinese pond mussel</name>
    <name type="synonym">Anodonta woodiana</name>
    <dbReference type="NCBI Taxonomy" id="1069815"/>
    <lineage>
        <taxon>Eukaryota</taxon>
        <taxon>Metazoa</taxon>
        <taxon>Spiralia</taxon>
        <taxon>Lophotrochozoa</taxon>
        <taxon>Mollusca</taxon>
        <taxon>Bivalvia</taxon>
        <taxon>Autobranchia</taxon>
        <taxon>Heteroconchia</taxon>
        <taxon>Palaeoheterodonta</taxon>
        <taxon>Unionida</taxon>
        <taxon>Unionoidea</taxon>
        <taxon>Unionidae</taxon>
        <taxon>Unioninae</taxon>
        <taxon>Sinanodonta</taxon>
    </lineage>
</organism>
<proteinExistence type="predicted"/>
<dbReference type="Gene3D" id="2.40.70.10">
    <property type="entry name" value="Acid Proteases"/>
    <property type="match status" value="1"/>
</dbReference>
<dbReference type="InterPro" id="IPR021109">
    <property type="entry name" value="Peptidase_aspartic_dom_sf"/>
</dbReference>
<keyword evidence="3" id="KW-1185">Reference proteome</keyword>
<dbReference type="Gene3D" id="4.10.60.10">
    <property type="entry name" value="Zinc finger, CCHC-type"/>
    <property type="match status" value="1"/>
</dbReference>
<dbReference type="PANTHER" id="PTHR33198:SF19">
    <property type="entry name" value="CCHC-TYPE DOMAIN-CONTAINING PROTEIN"/>
    <property type="match status" value="1"/>
</dbReference>
<evidence type="ECO:0000313" key="3">
    <source>
        <dbReference type="Proteomes" id="UP001634394"/>
    </source>
</evidence>
<dbReference type="CDD" id="cd05481">
    <property type="entry name" value="retropepsin_like_LTR_1"/>
    <property type="match status" value="1"/>
</dbReference>
<dbReference type="AlphaFoldDB" id="A0ABD3XPN7"/>
<dbReference type="Proteomes" id="UP001634394">
    <property type="component" value="Unassembled WGS sequence"/>
</dbReference>
<comment type="caution">
    <text evidence="2">The sequence shown here is derived from an EMBL/GenBank/DDBJ whole genome shotgun (WGS) entry which is preliminary data.</text>
</comment>
<dbReference type="SMART" id="SM00343">
    <property type="entry name" value="ZnF_C2HC"/>
    <property type="match status" value="2"/>
</dbReference>
<dbReference type="InterPro" id="IPR001878">
    <property type="entry name" value="Znf_CCHC"/>
</dbReference>
<protein>
    <recommendedName>
        <fullName evidence="1">CCHC-type domain-containing protein</fullName>
    </recommendedName>
</protein>
<dbReference type="EMBL" id="JBJQND010000001">
    <property type="protein sequence ID" value="KAL3888179.1"/>
    <property type="molecule type" value="Genomic_DNA"/>
</dbReference>
<evidence type="ECO:0000313" key="2">
    <source>
        <dbReference type="EMBL" id="KAL3888179.1"/>
    </source>
</evidence>
<dbReference type="PANTHER" id="PTHR33198">
    <property type="entry name" value="ANK_REP_REGION DOMAIN-CONTAINING PROTEIN-RELATED"/>
    <property type="match status" value="1"/>
</dbReference>
<feature type="domain" description="CCHC-type" evidence="1">
    <location>
        <begin position="213"/>
        <end position="229"/>
    </location>
</feature>